<dbReference type="EMBL" id="KN846996">
    <property type="protein sequence ID" value="KIW89321.1"/>
    <property type="molecule type" value="Genomic_DNA"/>
</dbReference>
<feature type="domain" description="BTB" evidence="1">
    <location>
        <begin position="15"/>
        <end position="82"/>
    </location>
</feature>
<dbReference type="Gene3D" id="3.30.710.10">
    <property type="entry name" value="Potassium Channel Kv1.1, Chain A"/>
    <property type="match status" value="1"/>
</dbReference>
<dbReference type="HOGENOM" id="CLU_056399_2_1_1"/>
<reference evidence="2" key="1">
    <citation type="submission" date="2015-01" db="EMBL/GenBank/DDBJ databases">
        <title>The Genome Sequence of Cladophialophora bantiana CBS 173.52.</title>
        <authorList>
            <consortium name="The Broad Institute Genomics Platform"/>
            <person name="Cuomo C."/>
            <person name="de Hoog S."/>
            <person name="Gorbushina A."/>
            <person name="Stielow B."/>
            <person name="Teixiera M."/>
            <person name="Abouelleil A."/>
            <person name="Chapman S.B."/>
            <person name="Priest M."/>
            <person name="Young S.K."/>
            <person name="Wortman J."/>
            <person name="Nusbaum C."/>
            <person name="Birren B."/>
        </authorList>
    </citation>
    <scope>NUCLEOTIDE SEQUENCE [LARGE SCALE GENOMIC DNA]</scope>
    <source>
        <strain evidence="2">CBS 173.52</strain>
    </source>
</reference>
<dbReference type="InterPro" id="IPR011333">
    <property type="entry name" value="SKP1/BTB/POZ_sf"/>
</dbReference>
<dbReference type="RefSeq" id="XP_016615990.1">
    <property type="nucleotide sequence ID" value="XM_016767892.1"/>
</dbReference>
<evidence type="ECO:0000313" key="3">
    <source>
        <dbReference type="Proteomes" id="UP000053789"/>
    </source>
</evidence>
<dbReference type="OrthoDB" id="9997739at2759"/>
<keyword evidence="3" id="KW-1185">Reference proteome</keyword>
<evidence type="ECO:0000259" key="1">
    <source>
        <dbReference type="PROSITE" id="PS50097"/>
    </source>
</evidence>
<dbReference type="VEuPathDB" id="FungiDB:Z519_10175"/>
<sequence length="344" mass="39509">MQCPSFSESLRSPTFQFLVGLERTAYNVHSNLAIQLSPVFAALINGNMVESIERRAILDDIDEDTFLRFCEYAYKGDFSVPPPKIVIDPKFSSSTQLKNPTTDKITSSHPTTTHADGCAEKFFESSKGERLNRLAEDLCPPFNNKRYNPGWKDQICRPGSWLRRRKSLRNPTYSTTNTLAETAAVPNLPDRNSKLGIDWAKFCNTCPEWDGPVFNAYKNYTPSESFTETFLAQAKLYVFCDRYIVKPLRSLVLYKMQRTLASLNLFPERVPEIFLLIQYIYENTSDGDDLRTLLTQFAACMITVLIQHPDWGTFIREQRSFTSELLQHLRKSVETEERSSRLTT</sequence>
<dbReference type="InterPro" id="IPR000210">
    <property type="entry name" value="BTB/POZ_dom"/>
</dbReference>
<organism evidence="2 3">
    <name type="scientific">Cladophialophora bantiana (strain ATCC 10958 / CBS 173.52 / CDC B-1940 / NIH 8579)</name>
    <name type="common">Xylohypha bantiana</name>
    <dbReference type="NCBI Taxonomy" id="1442370"/>
    <lineage>
        <taxon>Eukaryota</taxon>
        <taxon>Fungi</taxon>
        <taxon>Dikarya</taxon>
        <taxon>Ascomycota</taxon>
        <taxon>Pezizomycotina</taxon>
        <taxon>Eurotiomycetes</taxon>
        <taxon>Chaetothyriomycetidae</taxon>
        <taxon>Chaetothyriales</taxon>
        <taxon>Herpotrichiellaceae</taxon>
        <taxon>Cladophialophora</taxon>
    </lineage>
</organism>
<dbReference type="PANTHER" id="PTHR47843">
    <property type="entry name" value="BTB DOMAIN-CONTAINING PROTEIN-RELATED"/>
    <property type="match status" value="1"/>
</dbReference>
<dbReference type="PROSITE" id="PS50097">
    <property type="entry name" value="BTB"/>
    <property type="match status" value="1"/>
</dbReference>
<protein>
    <recommendedName>
        <fullName evidence="1">BTB domain-containing protein</fullName>
    </recommendedName>
</protein>
<gene>
    <name evidence="2" type="ORF">Z519_10175</name>
</gene>
<dbReference type="PANTHER" id="PTHR47843:SF2">
    <property type="entry name" value="BTB DOMAIN-CONTAINING PROTEIN"/>
    <property type="match status" value="1"/>
</dbReference>
<name>A0A0D2EGZ5_CLAB1</name>
<proteinExistence type="predicted"/>
<dbReference type="Proteomes" id="UP000053789">
    <property type="component" value="Unassembled WGS sequence"/>
</dbReference>
<dbReference type="AlphaFoldDB" id="A0A0D2EGZ5"/>
<evidence type="ECO:0000313" key="2">
    <source>
        <dbReference type="EMBL" id="KIW89321.1"/>
    </source>
</evidence>
<dbReference type="GeneID" id="27703103"/>
<dbReference type="SUPFAM" id="SSF54695">
    <property type="entry name" value="POZ domain"/>
    <property type="match status" value="1"/>
</dbReference>
<accession>A0A0D2EGZ5</accession>